<dbReference type="EMBL" id="CT868474">
    <property type="protein sequence ID" value="CAK83568.1"/>
    <property type="molecule type" value="Genomic_DNA"/>
</dbReference>
<feature type="compositionally biased region" description="Basic and acidic residues" evidence="1">
    <location>
        <begin position="427"/>
        <end position="458"/>
    </location>
</feature>
<feature type="compositionally biased region" description="Polar residues" evidence="1">
    <location>
        <begin position="353"/>
        <end position="384"/>
    </location>
</feature>
<evidence type="ECO:0000256" key="1">
    <source>
        <dbReference type="SAM" id="MobiDB-lite"/>
    </source>
</evidence>
<name>A0DKK1_PARTE</name>
<dbReference type="OrthoDB" id="311179at2759"/>
<evidence type="ECO:0000313" key="3">
    <source>
        <dbReference type="Proteomes" id="UP000000600"/>
    </source>
</evidence>
<dbReference type="RefSeq" id="XP_001450965.1">
    <property type="nucleotide sequence ID" value="XM_001450928.1"/>
</dbReference>
<feature type="region of interest" description="Disordered" evidence="1">
    <location>
        <begin position="204"/>
        <end position="236"/>
    </location>
</feature>
<accession>A0DKK1</accession>
<organism evidence="2 3">
    <name type="scientific">Paramecium tetraurelia</name>
    <dbReference type="NCBI Taxonomy" id="5888"/>
    <lineage>
        <taxon>Eukaryota</taxon>
        <taxon>Sar</taxon>
        <taxon>Alveolata</taxon>
        <taxon>Ciliophora</taxon>
        <taxon>Intramacronucleata</taxon>
        <taxon>Oligohymenophorea</taxon>
        <taxon>Peniculida</taxon>
        <taxon>Parameciidae</taxon>
        <taxon>Paramecium</taxon>
    </lineage>
</organism>
<feature type="region of interest" description="Disordered" evidence="1">
    <location>
        <begin position="353"/>
        <end position="473"/>
    </location>
</feature>
<protein>
    <submittedName>
        <fullName evidence="2">Uncharacterized protein</fullName>
    </submittedName>
</protein>
<keyword evidence="3" id="KW-1185">Reference proteome</keyword>
<feature type="compositionally biased region" description="Polar residues" evidence="1">
    <location>
        <begin position="318"/>
        <end position="327"/>
    </location>
</feature>
<dbReference type="OMA" id="CPRNHKI"/>
<evidence type="ECO:0000313" key="2">
    <source>
        <dbReference type="EMBL" id="CAK83568.1"/>
    </source>
</evidence>
<proteinExistence type="predicted"/>
<feature type="region of interest" description="Disordered" evidence="1">
    <location>
        <begin position="620"/>
        <end position="644"/>
    </location>
</feature>
<sequence length="853" mass="100198">MDQNQEKKNEKKAPFIITAPKQVISSAYQHISDFEEKCRFIVDESGNKVFQKLNPPPEKPNVKAGYTELLRRKFPYQDDPYERKECITRYEQLQNKVKIQCPFKCPRNHKIKEKEDHKEKNDEYGRKVIKRNISRLMSATKSKEQTEKLNKLMVKADTLFRSRKIVNTAKQSQNASGFDKGVFANVDKWKNVLVTLEKKDEEELQKSKLSFQKQRDEQKQQHIIESASKRNEKQVKELKDMEIKEQREKKNKQMKQQMIQKELRYKEIQEQQDLKFRNYEQQQNTSKITENPKIDLTPINKTIFSHQQEGTKMFKPATPSSFQGKQNEQDLTNQSYHFIQNKQEINKQTIAEKSNQVQHQAISKQKSTVQTPKSDTSKLKQAQKAQIEVKSVKSNQLSQNKDKVKKENSIINQTRQNKSQRSYSSRLKSEEERKSNYYSEERKIQDKDETSRYSEERKSNRKTPKAKNQKADERIIMKPQNFTRATSFKNPKIPKYENQQTLIVRASSSGKRVQEEMPLNLNKITLPKKLNATYDILEKVDLSKQMQPQKEDQYDELINEVKIEQNQQSLKNFTELYNSKIDNQIVIDKLNEDSQISNNIQISQDLLINKIDMLDYNSHSNQIDKPKENLINKQNDRPNDRPNEELSINRYFKNDLQMIKDDRINENQQIIQEVQNKQDLPINKIEDSPSNKIDISNEDQTIKQLDQQNERNDEVIVIKKGGQNMEFIEQPVIQGLLNINDPNRNEKEKVQKMTEQGKQISMIKNSTPIQLQYQKGISQTQSTNSLLIKQESNFLKDSLLTESLVESQFKETKGLDKKLLSSQLNEQDSINLSESQVTLKSALQQSQLQQKQQ</sequence>
<dbReference type="GeneID" id="5036750"/>
<dbReference type="HOGENOM" id="CLU_334787_0_0_1"/>
<feature type="compositionally biased region" description="Polar residues" evidence="1">
    <location>
        <begin position="409"/>
        <end position="420"/>
    </location>
</feature>
<feature type="compositionally biased region" description="Basic residues" evidence="1">
    <location>
        <begin position="459"/>
        <end position="468"/>
    </location>
</feature>
<dbReference type="KEGG" id="ptm:GSPATT00017898001"/>
<dbReference type="Proteomes" id="UP000000600">
    <property type="component" value="Unassembled WGS sequence"/>
</dbReference>
<gene>
    <name evidence="2" type="ORF">GSPATT00017898001</name>
</gene>
<feature type="region of interest" description="Disordered" evidence="1">
    <location>
        <begin position="308"/>
        <end position="327"/>
    </location>
</feature>
<feature type="compositionally biased region" description="Basic and acidic residues" evidence="1">
    <location>
        <begin position="622"/>
        <end position="644"/>
    </location>
</feature>
<feature type="compositionally biased region" description="Basic and acidic residues" evidence="1">
    <location>
        <begin position="213"/>
        <end position="236"/>
    </location>
</feature>
<reference evidence="2 3" key="1">
    <citation type="journal article" date="2006" name="Nature">
        <title>Global trends of whole-genome duplications revealed by the ciliate Paramecium tetraurelia.</title>
        <authorList>
            <consortium name="Genoscope"/>
            <person name="Aury J.-M."/>
            <person name="Jaillon O."/>
            <person name="Duret L."/>
            <person name="Noel B."/>
            <person name="Jubin C."/>
            <person name="Porcel B.M."/>
            <person name="Segurens B."/>
            <person name="Daubin V."/>
            <person name="Anthouard V."/>
            <person name="Aiach N."/>
            <person name="Arnaiz O."/>
            <person name="Billaut A."/>
            <person name="Beisson J."/>
            <person name="Blanc I."/>
            <person name="Bouhouche K."/>
            <person name="Camara F."/>
            <person name="Duharcourt S."/>
            <person name="Guigo R."/>
            <person name="Gogendeau D."/>
            <person name="Katinka M."/>
            <person name="Keller A.-M."/>
            <person name="Kissmehl R."/>
            <person name="Klotz C."/>
            <person name="Koll F."/>
            <person name="Le Moue A."/>
            <person name="Lepere C."/>
            <person name="Malinsky S."/>
            <person name="Nowacki M."/>
            <person name="Nowak J.K."/>
            <person name="Plattner H."/>
            <person name="Poulain J."/>
            <person name="Ruiz F."/>
            <person name="Serrano V."/>
            <person name="Zagulski M."/>
            <person name="Dessen P."/>
            <person name="Betermier M."/>
            <person name="Weissenbach J."/>
            <person name="Scarpelli C."/>
            <person name="Schachter V."/>
            <person name="Sperling L."/>
            <person name="Meyer E."/>
            <person name="Cohen J."/>
            <person name="Wincker P."/>
        </authorList>
    </citation>
    <scope>NUCLEOTIDE SEQUENCE [LARGE SCALE GENOMIC DNA]</scope>
    <source>
        <strain evidence="2 3">Stock d4-2</strain>
    </source>
</reference>
<dbReference type="AlphaFoldDB" id="A0DKK1"/>
<dbReference type="InParanoid" id="A0DKK1"/>